<proteinExistence type="predicted"/>
<keyword evidence="2" id="KW-1185">Reference proteome</keyword>
<evidence type="ECO:0000313" key="2">
    <source>
        <dbReference type="Proteomes" id="UP000239896"/>
    </source>
</evidence>
<dbReference type="EMBL" id="PVTM01000002">
    <property type="protein sequence ID" value="PRY72973.1"/>
    <property type="molecule type" value="Genomic_DNA"/>
</dbReference>
<sequence>MHKHVEWDDPGRDSVLEHFASHPEQLVEPRPGDILSARHEGVIVRVKVEAWVDGTSIGEVAALIAADNGRRMKSHGKLALGDTVRLPDACRALEPEPSAPEDDGE</sequence>
<dbReference type="Proteomes" id="UP000239896">
    <property type="component" value="Unassembled WGS sequence"/>
</dbReference>
<comment type="caution">
    <text evidence="1">The sequence shown here is derived from an EMBL/GenBank/DDBJ whole genome shotgun (WGS) entry which is preliminary data.</text>
</comment>
<organism evidence="1 2">
    <name type="scientific">Halomonas ventosae</name>
    <dbReference type="NCBI Taxonomy" id="229007"/>
    <lineage>
        <taxon>Bacteria</taxon>
        <taxon>Pseudomonadati</taxon>
        <taxon>Pseudomonadota</taxon>
        <taxon>Gammaproteobacteria</taxon>
        <taxon>Oceanospirillales</taxon>
        <taxon>Halomonadaceae</taxon>
        <taxon>Halomonas</taxon>
    </lineage>
</organism>
<dbReference type="AlphaFoldDB" id="A0A2T0VR32"/>
<gene>
    <name evidence="1" type="ORF">BCL64_10252</name>
</gene>
<name>A0A2T0VR32_9GAMM</name>
<accession>A0A2T0VR32</accession>
<reference evidence="1 2" key="1">
    <citation type="submission" date="2018-03" db="EMBL/GenBank/DDBJ databases">
        <title>Comparative analysis of microorganisms from saline springs in Andes Mountain Range, Colombia.</title>
        <authorList>
            <person name="Rubin E."/>
        </authorList>
    </citation>
    <scope>NUCLEOTIDE SEQUENCE [LARGE SCALE GENOMIC DNA]</scope>
    <source>
        <strain evidence="1 2">USBA 854</strain>
    </source>
</reference>
<evidence type="ECO:0000313" key="1">
    <source>
        <dbReference type="EMBL" id="PRY72973.1"/>
    </source>
</evidence>
<dbReference type="RefSeq" id="WP_106229397.1">
    <property type="nucleotide sequence ID" value="NZ_PVTM01000002.1"/>
</dbReference>
<protein>
    <submittedName>
        <fullName evidence="1">Uncharacterized protein</fullName>
    </submittedName>
</protein>